<dbReference type="InterPro" id="IPR049326">
    <property type="entry name" value="Rhodopsin_dom_fungi"/>
</dbReference>
<evidence type="ECO:0000259" key="8">
    <source>
        <dbReference type="Pfam" id="PF20684"/>
    </source>
</evidence>
<evidence type="ECO:0000313" key="10">
    <source>
        <dbReference type="Proteomes" id="UP001338125"/>
    </source>
</evidence>
<evidence type="ECO:0000256" key="2">
    <source>
        <dbReference type="ARBA" id="ARBA00022692"/>
    </source>
</evidence>
<feature type="transmembrane region" description="Helical" evidence="7">
    <location>
        <begin position="190"/>
        <end position="212"/>
    </location>
</feature>
<evidence type="ECO:0000256" key="5">
    <source>
        <dbReference type="ARBA" id="ARBA00038359"/>
    </source>
</evidence>
<keyword evidence="10" id="KW-1185">Reference proteome</keyword>
<dbReference type="PANTHER" id="PTHR33048:SF157">
    <property type="entry name" value="INTEGRAL MEMBRANE PROTEIN"/>
    <property type="match status" value="1"/>
</dbReference>
<comment type="caution">
    <text evidence="9">The sequence shown here is derived from an EMBL/GenBank/DDBJ whole genome shotgun (WGS) entry which is preliminary data.</text>
</comment>
<feature type="transmembrane region" description="Helical" evidence="7">
    <location>
        <begin position="42"/>
        <end position="62"/>
    </location>
</feature>
<comment type="subcellular location">
    <subcellularLocation>
        <location evidence="1">Membrane</location>
        <topology evidence="1">Multi-pass membrane protein</topology>
    </subcellularLocation>
</comment>
<evidence type="ECO:0000256" key="6">
    <source>
        <dbReference type="SAM" id="MobiDB-lite"/>
    </source>
</evidence>
<protein>
    <recommendedName>
        <fullName evidence="8">Rhodopsin domain-containing protein</fullName>
    </recommendedName>
</protein>
<dbReference type="Pfam" id="PF20684">
    <property type="entry name" value="Fung_rhodopsin"/>
    <property type="match status" value="1"/>
</dbReference>
<keyword evidence="3 7" id="KW-1133">Transmembrane helix</keyword>
<feature type="domain" description="Rhodopsin" evidence="8">
    <location>
        <begin position="26"/>
        <end position="297"/>
    </location>
</feature>
<feature type="transmembrane region" description="Helical" evidence="7">
    <location>
        <begin position="144"/>
        <end position="170"/>
    </location>
</feature>
<proteinExistence type="inferred from homology"/>
<feature type="region of interest" description="Disordered" evidence="6">
    <location>
        <begin position="319"/>
        <end position="347"/>
    </location>
</feature>
<sequence length="388" mass="43147">MLDTQVNGVAALSSAFLFLTTTTVLLRFLARHRQKAYISTDDYMVVAAWVGFIGLTALSFYGENENGHLRKSEVFRTKTSIGIVHRFIGYHQPKNKAIVNADHPMLERVYLSINALSAWVFGTSKLSALFFYRRIFCPVGSRDAFQYLTIIFIAIVMSWVVVFVVMPFNLCGSHSVDWAVQPGHSAKCKLTYPYFEAATISDFILDVLILILPLPKIWSLKTTTSRKVAISGVFLLALVGLGASTTRMVIIIHLVRNGRAINDEDGYQSNTQTAYYAILEAGLSIVTVNLPSLWYFVNGMTPQRALRSVRGIISIGSARGSQGSRDATKTSVHQCSRDPVTGYSLDTTRSDLNKTGIESYAMKDIEVMPVIGNGIRVEREFTRTEEQV</sequence>
<keyword evidence="2 7" id="KW-0812">Transmembrane</keyword>
<evidence type="ECO:0000256" key="4">
    <source>
        <dbReference type="ARBA" id="ARBA00023136"/>
    </source>
</evidence>
<feature type="transmembrane region" description="Helical" evidence="7">
    <location>
        <begin position="233"/>
        <end position="255"/>
    </location>
</feature>
<name>A0ABR0SZQ7_9HYPO</name>
<feature type="compositionally biased region" description="Polar residues" evidence="6">
    <location>
        <begin position="319"/>
        <end position="334"/>
    </location>
</feature>
<accession>A0ABR0SZQ7</accession>
<organism evidence="9 10">
    <name type="scientific">Cladobotryum mycophilum</name>
    <dbReference type="NCBI Taxonomy" id="491253"/>
    <lineage>
        <taxon>Eukaryota</taxon>
        <taxon>Fungi</taxon>
        <taxon>Dikarya</taxon>
        <taxon>Ascomycota</taxon>
        <taxon>Pezizomycotina</taxon>
        <taxon>Sordariomycetes</taxon>
        <taxon>Hypocreomycetidae</taxon>
        <taxon>Hypocreales</taxon>
        <taxon>Hypocreaceae</taxon>
        <taxon>Cladobotryum</taxon>
    </lineage>
</organism>
<dbReference type="InterPro" id="IPR052337">
    <property type="entry name" value="SAT4-like"/>
</dbReference>
<evidence type="ECO:0000256" key="7">
    <source>
        <dbReference type="SAM" id="Phobius"/>
    </source>
</evidence>
<dbReference type="PANTHER" id="PTHR33048">
    <property type="entry name" value="PTH11-LIKE INTEGRAL MEMBRANE PROTEIN (AFU_ORTHOLOGUE AFUA_5G11245)"/>
    <property type="match status" value="1"/>
</dbReference>
<feature type="transmembrane region" description="Helical" evidence="7">
    <location>
        <begin position="275"/>
        <end position="297"/>
    </location>
</feature>
<evidence type="ECO:0000256" key="3">
    <source>
        <dbReference type="ARBA" id="ARBA00022989"/>
    </source>
</evidence>
<reference evidence="9 10" key="1">
    <citation type="submission" date="2024-01" db="EMBL/GenBank/DDBJ databases">
        <title>Complete genome of Cladobotryum mycophilum ATHUM6906.</title>
        <authorList>
            <person name="Christinaki A.C."/>
            <person name="Myridakis A.I."/>
            <person name="Kouvelis V.N."/>
        </authorList>
    </citation>
    <scope>NUCLEOTIDE SEQUENCE [LARGE SCALE GENOMIC DNA]</scope>
    <source>
        <strain evidence="9 10">ATHUM6906</strain>
    </source>
</reference>
<dbReference type="EMBL" id="JAVFKD010000001">
    <property type="protein sequence ID" value="KAK5997679.1"/>
    <property type="molecule type" value="Genomic_DNA"/>
</dbReference>
<evidence type="ECO:0000256" key="1">
    <source>
        <dbReference type="ARBA" id="ARBA00004141"/>
    </source>
</evidence>
<feature type="transmembrane region" description="Helical" evidence="7">
    <location>
        <begin position="109"/>
        <end position="132"/>
    </location>
</feature>
<keyword evidence="4 7" id="KW-0472">Membrane</keyword>
<comment type="similarity">
    <text evidence="5">Belongs to the SAT4 family.</text>
</comment>
<evidence type="ECO:0000313" key="9">
    <source>
        <dbReference type="EMBL" id="KAK5997679.1"/>
    </source>
</evidence>
<gene>
    <name evidence="9" type="ORF">PT974_00034</name>
</gene>
<feature type="transmembrane region" description="Helical" evidence="7">
    <location>
        <begin position="6"/>
        <end position="30"/>
    </location>
</feature>
<dbReference type="Proteomes" id="UP001338125">
    <property type="component" value="Unassembled WGS sequence"/>
</dbReference>